<proteinExistence type="predicted"/>
<evidence type="ECO:0000313" key="2">
    <source>
        <dbReference type="EMBL" id="GAG02637.1"/>
    </source>
</evidence>
<reference evidence="2" key="1">
    <citation type="journal article" date="2014" name="Front. Microbiol.">
        <title>High frequency of phylogenetically diverse reductive dehalogenase-homologous genes in deep subseafloor sedimentary metagenomes.</title>
        <authorList>
            <person name="Kawai M."/>
            <person name="Futagami T."/>
            <person name="Toyoda A."/>
            <person name="Takaki Y."/>
            <person name="Nishi S."/>
            <person name="Hori S."/>
            <person name="Arai W."/>
            <person name="Tsubouchi T."/>
            <person name="Morono Y."/>
            <person name="Uchiyama I."/>
            <person name="Ito T."/>
            <person name="Fujiyama A."/>
            <person name="Inagaki F."/>
            <person name="Takami H."/>
        </authorList>
    </citation>
    <scope>NUCLEOTIDE SEQUENCE</scope>
    <source>
        <strain evidence="2">Expedition CK06-06</strain>
    </source>
</reference>
<comment type="caution">
    <text evidence="2">The sequence shown here is derived from an EMBL/GenBank/DDBJ whole genome shotgun (WGS) entry which is preliminary data.</text>
</comment>
<sequence length="121" mass="13720">MTEQVKEGFLSKIQPWQSLFGLLTAAFTMYGVEDIHALIFYAMIMVCLGFVMVSSNKNKEAMKTVVIPFVIAKALKVLENYTTVEPTPEPLPEPITEPTRDEIKAELREAIEVLEQELEKE</sequence>
<feature type="transmembrane region" description="Helical" evidence="1">
    <location>
        <begin position="35"/>
        <end position="53"/>
    </location>
</feature>
<gene>
    <name evidence="2" type="ORF">S01H1_40011</name>
</gene>
<name>X0UTV3_9ZZZZ</name>
<accession>X0UTV3</accession>
<keyword evidence="1" id="KW-0812">Transmembrane</keyword>
<protein>
    <submittedName>
        <fullName evidence="2">Uncharacterized protein</fullName>
    </submittedName>
</protein>
<dbReference type="AlphaFoldDB" id="X0UTV3"/>
<keyword evidence="1" id="KW-0472">Membrane</keyword>
<organism evidence="2">
    <name type="scientific">marine sediment metagenome</name>
    <dbReference type="NCBI Taxonomy" id="412755"/>
    <lineage>
        <taxon>unclassified sequences</taxon>
        <taxon>metagenomes</taxon>
        <taxon>ecological metagenomes</taxon>
    </lineage>
</organism>
<evidence type="ECO:0000256" key="1">
    <source>
        <dbReference type="SAM" id="Phobius"/>
    </source>
</evidence>
<keyword evidence="1" id="KW-1133">Transmembrane helix</keyword>
<dbReference type="EMBL" id="BARS01025306">
    <property type="protein sequence ID" value="GAG02637.1"/>
    <property type="molecule type" value="Genomic_DNA"/>
</dbReference>